<reference evidence="10 11" key="1">
    <citation type="submission" date="2014-12" db="EMBL/GenBank/DDBJ databases">
        <title>Comparative genomics of the lactic acid bacteria isolated from the honey bee gut.</title>
        <authorList>
            <person name="Ellegaard K.M."/>
            <person name="Tamarit D."/>
            <person name="Javelind E."/>
            <person name="Olofsson T."/>
            <person name="Andersson S.G."/>
            <person name="Vasquez A."/>
        </authorList>
    </citation>
    <scope>NUCLEOTIDE SEQUENCE [LARGE SCALE GENOMIC DNA]</scope>
    <source>
        <strain evidence="10 11">Hon2</strain>
    </source>
</reference>
<dbReference type="GO" id="GO:0015420">
    <property type="term" value="F:ABC-type vitamin B12 transporter activity"/>
    <property type="evidence" value="ECO:0007669"/>
    <property type="project" value="UniProtKB-UniRule"/>
</dbReference>
<dbReference type="PANTHER" id="PTHR34308:SF1">
    <property type="entry name" value="COBALAMIN BIOSYNTHESIS PROTEIN CBIB"/>
    <property type="match status" value="1"/>
</dbReference>
<keyword evidence="6 9" id="KW-0812">Transmembrane</keyword>
<dbReference type="HOGENOM" id="CLU_054212_0_0_9"/>
<proteinExistence type="inferred from homology"/>
<dbReference type="OrthoDB" id="9811967at2"/>
<dbReference type="AlphaFoldDB" id="A0A0F4KQP3"/>
<protein>
    <recommendedName>
        <fullName evidence="9">Cobalamin biosynthesis protein CobD</fullName>
    </recommendedName>
</protein>
<keyword evidence="4 9" id="KW-1003">Cell membrane</keyword>
<dbReference type="GO" id="GO:0048472">
    <property type="term" value="F:threonine-phosphate decarboxylase activity"/>
    <property type="evidence" value="ECO:0007669"/>
    <property type="project" value="InterPro"/>
</dbReference>
<feature type="transmembrane region" description="Helical" evidence="9">
    <location>
        <begin position="297"/>
        <end position="318"/>
    </location>
</feature>
<dbReference type="HAMAP" id="MF_00024">
    <property type="entry name" value="CobD_CbiB"/>
    <property type="match status" value="1"/>
</dbReference>
<comment type="pathway">
    <text evidence="2 9">Cofactor biosynthesis; adenosylcobalamin biosynthesis.</text>
</comment>
<dbReference type="UniPathway" id="UPA00148"/>
<keyword evidence="7 9" id="KW-1133">Transmembrane helix</keyword>
<evidence type="ECO:0000256" key="9">
    <source>
        <dbReference type="HAMAP-Rule" id="MF_00024"/>
    </source>
</evidence>
<dbReference type="InterPro" id="IPR004485">
    <property type="entry name" value="Cobalamin_biosynth_CobD/CbiB"/>
</dbReference>
<dbReference type="EMBL" id="JXBZ01000009">
    <property type="protein sequence ID" value="KJY48383.1"/>
    <property type="molecule type" value="Genomic_DNA"/>
</dbReference>
<evidence type="ECO:0000256" key="4">
    <source>
        <dbReference type="ARBA" id="ARBA00022475"/>
    </source>
</evidence>
<feature type="transmembrane region" description="Helical" evidence="9">
    <location>
        <begin position="53"/>
        <end position="76"/>
    </location>
</feature>
<evidence type="ECO:0000313" key="10">
    <source>
        <dbReference type="EMBL" id="KJY48383.1"/>
    </source>
</evidence>
<accession>A0A0F4KQP3</accession>
<name>A0A0F4KQP3_9LACO</name>
<comment type="caution">
    <text evidence="10">The sequence shown here is derived from an EMBL/GenBank/DDBJ whole genome shotgun (WGS) entry which is preliminary data.</text>
</comment>
<dbReference type="PATRIC" id="fig|1218508.4.peg.1435"/>
<organism evidence="10 11">
    <name type="scientific">Bombilactobacillus mellis</name>
    <dbReference type="NCBI Taxonomy" id="1218508"/>
    <lineage>
        <taxon>Bacteria</taxon>
        <taxon>Bacillati</taxon>
        <taxon>Bacillota</taxon>
        <taxon>Bacilli</taxon>
        <taxon>Lactobacillales</taxon>
        <taxon>Lactobacillaceae</taxon>
        <taxon>Bombilactobacillus</taxon>
    </lineage>
</organism>
<evidence type="ECO:0000313" key="11">
    <source>
        <dbReference type="Proteomes" id="UP000033695"/>
    </source>
</evidence>
<evidence type="ECO:0000256" key="6">
    <source>
        <dbReference type="ARBA" id="ARBA00022692"/>
    </source>
</evidence>
<keyword evidence="8 9" id="KW-0472">Membrane</keyword>
<keyword evidence="5 9" id="KW-0169">Cobalamin biosynthesis</keyword>
<keyword evidence="11" id="KW-1185">Reference proteome</keyword>
<dbReference type="Proteomes" id="UP000033695">
    <property type="component" value="Unassembled WGS sequence"/>
</dbReference>
<dbReference type="PANTHER" id="PTHR34308">
    <property type="entry name" value="COBALAMIN BIOSYNTHESIS PROTEIN CBIB"/>
    <property type="match status" value="1"/>
</dbReference>
<comment type="similarity">
    <text evidence="3 9">Belongs to the CobD/CbiB family.</text>
</comment>
<comment type="subcellular location">
    <subcellularLocation>
        <location evidence="1 9">Cell membrane</location>
        <topology evidence="1 9">Multi-pass membrane protein</topology>
    </subcellularLocation>
</comment>
<sequence length="322" mass="36736">MQILIMVVAGFWLDLLLGDPHSWPHPVKVMGRLIYYLTNKFNHPGYSSHQKRWLGLMTWIITVGLSGIIIYFILYLCRFNQLLYLLVGTYFSYTCISTQQLAIEARKIIKLLQKKDLALARQQLAMIVGRDTKNLNREEILKATIETVAENTSDGVIAPLCYLMLGGPTLGIIYKSINTLDSMIGYNNEKYRDFGRFAAKCDDLVNYLPARITWLLLIISGWILQGDVHEAWLVGKRDCKKHLSPNSAFPEAVVAGMLHLQLGGPHYYFGKLVNKPYIGDDFQVMVNVNHLKKTITMLYVTAIIALIILAGLRLIYLWKWPI</sequence>
<dbReference type="Pfam" id="PF03186">
    <property type="entry name" value="CobD_Cbib"/>
    <property type="match status" value="1"/>
</dbReference>
<evidence type="ECO:0000256" key="2">
    <source>
        <dbReference type="ARBA" id="ARBA00004953"/>
    </source>
</evidence>
<evidence type="ECO:0000256" key="1">
    <source>
        <dbReference type="ARBA" id="ARBA00004651"/>
    </source>
</evidence>
<dbReference type="RefSeq" id="WP_045923270.1">
    <property type="nucleotide sequence ID" value="NZ_JBHTHW010000005.1"/>
</dbReference>
<evidence type="ECO:0000256" key="3">
    <source>
        <dbReference type="ARBA" id="ARBA00006263"/>
    </source>
</evidence>
<evidence type="ECO:0000256" key="8">
    <source>
        <dbReference type="ARBA" id="ARBA00023136"/>
    </source>
</evidence>
<dbReference type="STRING" id="1218508.JG29_14430"/>
<comment type="function">
    <text evidence="9">Converts cobyric acid to cobinamide by the addition of aminopropanol on the F carboxylic group.</text>
</comment>
<gene>
    <name evidence="9 10" type="primary">cobD</name>
    <name evidence="10" type="ORF">JG29_14430</name>
</gene>
<dbReference type="GO" id="GO:0009236">
    <property type="term" value="P:cobalamin biosynthetic process"/>
    <property type="evidence" value="ECO:0007669"/>
    <property type="project" value="UniProtKB-UniRule"/>
</dbReference>
<evidence type="ECO:0000256" key="7">
    <source>
        <dbReference type="ARBA" id="ARBA00022989"/>
    </source>
</evidence>
<comment type="caution">
    <text evidence="9">Lacks conserved residue(s) required for the propagation of feature annotation.</text>
</comment>
<evidence type="ECO:0000256" key="5">
    <source>
        <dbReference type="ARBA" id="ARBA00022573"/>
    </source>
</evidence>
<dbReference type="NCBIfam" id="TIGR00380">
    <property type="entry name" value="cobal_cbiB"/>
    <property type="match status" value="1"/>
</dbReference>
<dbReference type="GO" id="GO:0005886">
    <property type="term" value="C:plasma membrane"/>
    <property type="evidence" value="ECO:0007669"/>
    <property type="project" value="UniProtKB-SubCell"/>
</dbReference>